<protein>
    <submittedName>
        <fullName evidence="2">Uncharacterized protein</fullName>
    </submittedName>
</protein>
<dbReference type="Proteomes" id="UP001501442">
    <property type="component" value="Unassembled WGS sequence"/>
</dbReference>
<dbReference type="RefSeq" id="WP_345444547.1">
    <property type="nucleotide sequence ID" value="NZ_BAABHK010000035.1"/>
</dbReference>
<feature type="transmembrane region" description="Helical" evidence="1">
    <location>
        <begin position="209"/>
        <end position="234"/>
    </location>
</feature>
<feature type="transmembrane region" description="Helical" evidence="1">
    <location>
        <begin position="165"/>
        <end position="189"/>
    </location>
</feature>
<evidence type="ECO:0000256" key="1">
    <source>
        <dbReference type="SAM" id="Phobius"/>
    </source>
</evidence>
<keyword evidence="1" id="KW-1133">Transmembrane helix</keyword>
<dbReference type="EMBL" id="BAABHK010000035">
    <property type="protein sequence ID" value="GAA4640681.1"/>
    <property type="molecule type" value="Genomic_DNA"/>
</dbReference>
<accession>A0ABP8UUU9</accession>
<comment type="caution">
    <text evidence="2">The sequence shown here is derived from an EMBL/GenBank/DDBJ whole genome shotgun (WGS) entry which is preliminary data.</text>
</comment>
<reference evidence="3" key="1">
    <citation type="journal article" date="2019" name="Int. J. Syst. Evol. Microbiol.">
        <title>The Global Catalogue of Microorganisms (GCM) 10K type strain sequencing project: providing services to taxonomists for standard genome sequencing and annotation.</title>
        <authorList>
            <consortium name="The Broad Institute Genomics Platform"/>
            <consortium name="The Broad Institute Genome Sequencing Center for Infectious Disease"/>
            <person name="Wu L."/>
            <person name="Ma J."/>
        </authorList>
    </citation>
    <scope>NUCLEOTIDE SEQUENCE [LARGE SCALE GENOMIC DNA]</scope>
    <source>
        <strain evidence="3">JCM 17939</strain>
    </source>
</reference>
<evidence type="ECO:0000313" key="2">
    <source>
        <dbReference type="EMBL" id="GAA4640681.1"/>
    </source>
</evidence>
<gene>
    <name evidence="2" type="ORF">GCM10023196_107200</name>
</gene>
<organism evidence="2 3">
    <name type="scientific">Actinoallomurus vinaceus</name>
    <dbReference type="NCBI Taxonomy" id="1080074"/>
    <lineage>
        <taxon>Bacteria</taxon>
        <taxon>Bacillati</taxon>
        <taxon>Actinomycetota</taxon>
        <taxon>Actinomycetes</taxon>
        <taxon>Streptosporangiales</taxon>
        <taxon>Thermomonosporaceae</taxon>
        <taxon>Actinoallomurus</taxon>
    </lineage>
</organism>
<feature type="transmembrane region" description="Helical" evidence="1">
    <location>
        <begin position="51"/>
        <end position="72"/>
    </location>
</feature>
<keyword evidence="3" id="KW-1185">Reference proteome</keyword>
<feature type="transmembrane region" description="Helical" evidence="1">
    <location>
        <begin position="12"/>
        <end position="31"/>
    </location>
</feature>
<feature type="transmembrane region" description="Helical" evidence="1">
    <location>
        <begin position="130"/>
        <end position="153"/>
    </location>
</feature>
<keyword evidence="1" id="KW-0812">Transmembrane</keyword>
<proteinExistence type="predicted"/>
<feature type="transmembrane region" description="Helical" evidence="1">
    <location>
        <begin position="84"/>
        <end position="102"/>
    </location>
</feature>
<keyword evidence="1" id="KW-0472">Membrane</keyword>
<name>A0ABP8UUU9_9ACTN</name>
<sequence length="371" mass="40407">MLPVTSVRMAGRHLVPLAAWFSAGYLARYLLTWAGVVVGHGQYEQWRRTAATLVFTALVTVTLATVIGMLWTIRRPDDESFVDAIGRALFPFVVIYTAWGMYTDDVRLFSRIDVEHNLHSATHSAVAGRVLFISNVWIALLAAAVAWSLRLVLERRREDRWAGPVLAYTETAFNLFAVSSVFLLAGKAADWVTGRRFWPAGLDTQGPAIAFGLGALALPLVWFAMAAVVGGIGIEPDDHRAALEGTRLHRLAVAGDRHQVLVGLTSGPRERWVPLLHATRLILRAGAPALGLFCLCYVTVDAAVAYGFRGALYLIGPDHDPAAWKPILVPLEFTRELLRNVLHVALLAAAVDLVRVVSDETEAPEPAAAPA</sequence>
<evidence type="ECO:0000313" key="3">
    <source>
        <dbReference type="Proteomes" id="UP001501442"/>
    </source>
</evidence>